<accession>A0ABW1F1X1</accession>
<dbReference type="EMBL" id="JBHSOD010000035">
    <property type="protein sequence ID" value="MFC5888105.1"/>
    <property type="molecule type" value="Genomic_DNA"/>
</dbReference>
<evidence type="ECO:0000313" key="3">
    <source>
        <dbReference type="Proteomes" id="UP001596067"/>
    </source>
</evidence>
<dbReference type="Proteomes" id="UP001596067">
    <property type="component" value="Unassembled WGS sequence"/>
</dbReference>
<comment type="caution">
    <text evidence="2">The sequence shown here is derived from an EMBL/GenBank/DDBJ whole genome shotgun (WGS) entry which is preliminary data.</text>
</comment>
<reference evidence="3" key="1">
    <citation type="journal article" date="2019" name="Int. J. Syst. Evol. Microbiol.">
        <title>The Global Catalogue of Microorganisms (GCM) 10K type strain sequencing project: providing services to taxonomists for standard genome sequencing and annotation.</title>
        <authorList>
            <consortium name="The Broad Institute Genomics Platform"/>
            <consortium name="The Broad Institute Genome Sequencing Center for Infectious Disease"/>
            <person name="Wu L."/>
            <person name="Ma J."/>
        </authorList>
    </citation>
    <scope>NUCLEOTIDE SEQUENCE [LARGE SCALE GENOMIC DNA]</scope>
    <source>
        <strain evidence="3">CGMCC 4.1469</strain>
    </source>
</reference>
<proteinExistence type="predicted"/>
<keyword evidence="3" id="KW-1185">Reference proteome</keyword>
<dbReference type="RefSeq" id="WP_345329100.1">
    <property type="nucleotide sequence ID" value="NZ_BAAAVH010000069.1"/>
</dbReference>
<dbReference type="Pfam" id="PF20283">
    <property type="entry name" value="CTD7"/>
    <property type="match status" value="1"/>
</dbReference>
<evidence type="ECO:0000313" key="2">
    <source>
        <dbReference type="EMBL" id="MFC5888105.1"/>
    </source>
</evidence>
<protein>
    <submittedName>
        <fullName evidence="2">ABC-three component system protein</fullName>
    </submittedName>
</protein>
<name>A0ABW1F1X1_9ACTN</name>
<dbReference type="InterPro" id="IPR046913">
    <property type="entry name" value="ABC-3C_CTD7"/>
</dbReference>
<evidence type="ECO:0000259" key="1">
    <source>
        <dbReference type="Pfam" id="PF20283"/>
    </source>
</evidence>
<feature type="domain" description="ABC-three component systems C-terminal" evidence="1">
    <location>
        <begin position="266"/>
        <end position="390"/>
    </location>
</feature>
<organism evidence="2 3">
    <name type="scientific">Kitasatospora aburaviensis</name>
    <dbReference type="NCBI Taxonomy" id="67265"/>
    <lineage>
        <taxon>Bacteria</taxon>
        <taxon>Bacillati</taxon>
        <taxon>Actinomycetota</taxon>
        <taxon>Actinomycetes</taxon>
        <taxon>Kitasatosporales</taxon>
        <taxon>Streptomycetaceae</taxon>
        <taxon>Kitasatospora</taxon>
    </lineage>
</organism>
<sequence>MPSSVSHDASASALGYMYQVRWALLELLRGAVEERPDGAISLEMHDDVAWEQGHRPVDLLQTKYHLKSVRTLGDKDDDLWRTIRSWMDTHRPGDPDGPWLTLVTTQVARPGSAVAELRGPTRRPDVALTLLERAALESTARESKETRERFLALPPADRGVFVQRMRVLDGAPLTDELDQAVRRRLFSLPPGDGPKNAFMRQLWAWWYEQAAAMLQKQITSVSVDQVRSWVEHLRDSFTAATLPTLVSRDDWRAAQSEGADFGERRFVHQLRWIDASRLQLEKAVMDYYRAYTQAVLWVDDDLVAIDDLARYQDDLVDEWERHFDRMKRSLPSDATEQDRQRAGEELLWRLLDSATVKIRDRYDEVFFHRGQHHCLADEGRVGWHPQFLERVRALTGSAVHAY</sequence>
<gene>
    <name evidence="2" type="ORF">ACFP0N_24355</name>
</gene>